<evidence type="ECO:0000256" key="5">
    <source>
        <dbReference type="ARBA" id="ARBA00022725"/>
    </source>
</evidence>
<dbReference type="AlphaFoldDB" id="A0A9N9RFN0"/>
<organism evidence="11 12">
    <name type="scientific">Diatraea saccharalis</name>
    <name type="common">sugarcane borer</name>
    <dbReference type="NCBI Taxonomy" id="40085"/>
    <lineage>
        <taxon>Eukaryota</taxon>
        <taxon>Metazoa</taxon>
        <taxon>Ecdysozoa</taxon>
        <taxon>Arthropoda</taxon>
        <taxon>Hexapoda</taxon>
        <taxon>Insecta</taxon>
        <taxon>Pterygota</taxon>
        <taxon>Neoptera</taxon>
        <taxon>Endopterygota</taxon>
        <taxon>Lepidoptera</taxon>
        <taxon>Glossata</taxon>
        <taxon>Ditrysia</taxon>
        <taxon>Pyraloidea</taxon>
        <taxon>Crambidae</taxon>
        <taxon>Crambinae</taxon>
        <taxon>Diatraea</taxon>
    </lineage>
</organism>
<gene>
    <name evidence="11" type="ORF">DIATSA_LOCUS13004</name>
</gene>
<dbReference type="Proteomes" id="UP001153714">
    <property type="component" value="Chromosome 8"/>
</dbReference>
<evidence type="ECO:0000256" key="8">
    <source>
        <dbReference type="ARBA" id="ARBA00023170"/>
    </source>
</evidence>
<dbReference type="PANTHER" id="PTHR21137:SF35">
    <property type="entry name" value="ODORANT RECEPTOR 19A-RELATED"/>
    <property type="match status" value="1"/>
</dbReference>
<comment type="subcellular location">
    <subcellularLocation>
        <location evidence="1 10">Cell membrane</location>
        <topology evidence="1 10">Multi-pass membrane protein</topology>
    </subcellularLocation>
</comment>
<dbReference type="GO" id="GO:0007165">
    <property type="term" value="P:signal transduction"/>
    <property type="evidence" value="ECO:0007669"/>
    <property type="project" value="UniProtKB-KW"/>
</dbReference>
<evidence type="ECO:0000256" key="1">
    <source>
        <dbReference type="ARBA" id="ARBA00004651"/>
    </source>
</evidence>
<dbReference type="EMBL" id="OU893339">
    <property type="protein sequence ID" value="CAG9795764.1"/>
    <property type="molecule type" value="Genomic_DNA"/>
</dbReference>
<evidence type="ECO:0000256" key="2">
    <source>
        <dbReference type="ARBA" id="ARBA00022475"/>
    </source>
</evidence>
<evidence type="ECO:0000256" key="6">
    <source>
        <dbReference type="ARBA" id="ARBA00022989"/>
    </source>
</evidence>
<feature type="transmembrane region" description="Helical" evidence="10">
    <location>
        <begin position="88"/>
        <end position="109"/>
    </location>
</feature>
<keyword evidence="6 10" id="KW-1133">Transmembrane helix</keyword>
<dbReference type="GO" id="GO:0004984">
    <property type="term" value="F:olfactory receptor activity"/>
    <property type="evidence" value="ECO:0007669"/>
    <property type="project" value="InterPro"/>
</dbReference>
<feature type="transmembrane region" description="Helical" evidence="10">
    <location>
        <begin position="50"/>
        <end position="68"/>
    </location>
</feature>
<reference evidence="11" key="2">
    <citation type="submission" date="2022-10" db="EMBL/GenBank/DDBJ databases">
        <authorList>
            <consortium name="ENA_rothamsted_submissions"/>
            <consortium name="culmorum"/>
            <person name="King R."/>
        </authorList>
    </citation>
    <scope>NUCLEOTIDE SEQUENCE</scope>
</reference>
<dbReference type="GO" id="GO:0005549">
    <property type="term" value="F:odorant binding"/>
    <property type="evidence" value="ECO:0007669"/>
    <property type="project" value="InterPro"/>
</dbReference>
<dbReference type="GO" id="GO:0005886">
    <property type="term" value="C:plasma membrane"/>
    <property type="evidence" value="ECO:0007669"/>
    <property type="project" value="UniProtKB-SubCell"/>
</dbReference>
<keyword evidence="9 10" id="KW-0807">Transducer</keyword>
<comment type="similarity">
    <text evidence="10">Belongs to the insect chemoreceptor superfamily. Heteromeric odorant receptor channel (TC 1.A.69) family.</text>
</comment>
<sequence>MFSNILSWWKSKLIINVDNPLEASKRMINNIESVVGIRDTFGDEKNKKNFTIISILSTIVFCGGFIYTGPFSQGVYFFQVLPDKINSFQAMNCFSSTCVPLSKFILMYCSRTRLSIIMDMSREGLQAIPKGSSAHSTMMKTIQKAGYVSWLVILNQMFVHVSYLLLPFLMTIFGNNRYLPTTPGGIYGIPSKYESPYYEINFIVTTIATTFSGINQTGYIVLFVTLVGNELGHFYAICETLNDIHKILYNNTQHNEEERNNCADSKQTTALSDSAFAEDKHKKIDNMLRFCVKHQQFLFRYHEKICELYKVIFGAHFLIMIIVLVTTLQTMNSWGLMNTILTGVTGTMPLIVYCFGGELLLTAGSDMSYGIYSCGWEAMEIKHSRMVQLMLCMSQHPLCYTAAGIFIMNHDTFGNVVQVIYKIYAVFN</sequence>
<keyword evidence="4 10" id="KW-0812">Transmembrane</keyword>
<keyword evidence="8 10" id="KW-0675">Receptor</keyword>
<protein>
    <recommendedName>
        <fullName evidence="10">Odorant receptor</fullName>
    </recommendedName>
</protein>
<name>A0A9N9RFN0_9NEOP</name>
<evidence type="ECO:0000256" key="9">
    <source>
        <dbReference type="ARBA" id="ARBA00023224"/>
    </source>
</evidence>
<proteinExistence type="inferred from homology"/>
<dbReference type="InterPro" id="IPR004117">
    <property type="entry name" value="7tm6_olfct_rcpt"/>
</dbReference>
<keyword evidence="2" id="KW-1003">Cell membrane</keyword>
<feature type="transmembrane region" description="Helical" evidence="10">
    <location>
        <begin position="308"/>
        <end position="328"/>
    </location>
</feature>
<dbReference type="Pfam" id="PF02949">
    <property type="entry name" value="7tm_6"/>
    <property type="match status" value="1"/>
</dbReference>
<feature type="transmembrane region" description="Helical" evidence="10">
    <location>
        <begin position="340"/>
        <end position="361"/>
    </location>
</feature>
<keyword evidence="12" id="KW-1185">Reference proteome</keyword>
<evidence type="ECO:0000256" key="3">
    <source>
        <dbReference type="ARBA" id="ARBA00022606"/>
    </source>
</evidence>
<accession>A0A9N9RFN0</accession>
<keyword evidence="7 10" id="KW-0472">Membrane</keyword>
<evidence type="ECO:0000313" key="12">
    <source>
        <dbReference type="Proteomes" id="UP001153714"/>
    </source>
</evidence>
<evidence type="ECO:0000256" key="10">
    <source>
        <dbReference type="RuleBase" id="RU351113"/>
    </source>
</evidence>
<feature type="transmembrane region" description="Helical" evidence="10">
    <location>
        <begin position="200"/>
        <end position="227"/>
    </location>
</feature>
<dbReference type="PANTHER" id="PTHR21137">
    <property type="entry name" value="ODORANT RECEPTOR"/>
    <property type="match status" value="1"/>
</dbReference>
<evidence type="ECO:0000256" key="7">
    <source>
        <dbReference type="ARBA" id="ARBA00023136"/>
    </source>
</evidence>
<reference evidence="11" key="1">
    <citation type="submission" date="2021-12" db="EMBL/GenBank/DDBJ databases">
        <authorList>
            <person name="King R."/>
        </authorList>
    </citation>
    <scope>NUCLEOTIDE SEQUENCE</scope>
</reference>
<dbReference type="OrthoDB" id="7256251at2759"/>
<feature type="transmembrane region" description="Helical" evidence="10">
    <location>
        <begin position="147"/>
        <end position="173"/>
    </location>
</feature>
<evidence type="ECO:0000313" key="11">
    <source>
        <dbReference type="EMBL" id="CAG9795764.1"/>
    </source>
</evidence>
<comment type="caution">
    <text evidence="10">Lacks conserved residue(s) required for the propagation of feature annotation.</text>
</comment>
<keyword evidence="3 10" id="KW-0716">Sensory transduction</keyword>
<evidence type="ECO:0000256" key="4">
    <source>
        <dbReference type="ARBA" id="ARBA00022692"/>
    </source>
</evidence>
<keyword evidence="5 10" id="KW-0552">Olfaction</keyword>